<name>A0A4R8VAU4_9MICO</name>
<organism evidence="3 4">
    <name type="scientific">Terrimesophilobacter mesophilus</name>
    <dbReference type="NCBI Taxonomy" id="433647"/>
    <lineage>
        <taxon>Bacteria</taxon>
        <taxon>Bacillati</taxon>
        <taxon>Actinomycetota</taxon>
        <taxon>Actinomycetes</taxon>
        <taxon>Micrococcales</taxon>
        <taxon>Microbacteriaceae</taxon>
        <taxon>Terrimesophilobacter</taxon>
    </lineage>
</organism>
<keyword evidence="3" id="KW-0255">Endonuclease</keyword>
<dbReference type="EMBL" id="SOFI01000003">
    <property type="protein sequence ID" value="TFB80334.1"/>
    <property type="molecule type" value="Genomic_DNA"/>
</dbReference>
<dbReference type="InterPro" id="IPR027417">
    <property type="entry name" value="P-loop_NTPase"/>
</dbReference>
<feature type="domain" description="OLD protein-like TOPRIM" evidence="2">
    <location>
        <begin position="452"/>
        <end position="516"/>
    </location>
</feature>
<dbReference type="CDD" id="cd01026">
    <property type="entry name" value="TOPRIM_OLD"/>
    <property type="match status" value="1"/>
</dbReference>
<dbReference type="InterPro" id="IPR034139">
    <property type="entry name" value="TOPRIM_OLD"/>
</dbReference>
<dbReference type="AlphaFoldDB" id="A0A4R8VAU4"/>
<feature type="domain" description="Endonuclease GajA/Old nuclease/RecF-like AAA" evidence="1">
    <location>
        <begin position="5"/>
        <end position="112"/>
    </location>
</feature>
<sequence length="668" mass="74514">MAFVKISVATIHGFRLLKDAVVHLDPDVTIVVGRNNSGKTSLVEAFYKFVGTDSNTFTLDDFNLELLLKLRIAGELWLESQSKRNAGDAAEADRLEGEAIDAIPAIRLDVEFEYDEVDSLAPLADLIMDLDPERHDALVSCRFQAARPLEMLRAFAIVNADSGLDLVEFLRRRLGSHFEIAYVALDKNDFSNVREVSRAQVRDAAFCNFVYAQNLFDDTSLDNGHGLSRGFESYYRAISDTDGTVESLELALADVARQLDGEYLTLFEGVFRDLREFGVNRMPSLQDLKVVSEFRAADLLNGSTKVMYAHGADASLPEAHNGLGYSKLIFIILQFIAFFEAYNKRQPVPGVQLLFVEEPEAHLHPQMQSVFIKNIREYLSSKPGWNVQLVVTTHSSHIVAESGFTCIRYFDASDDTLQVRDLSAFRSKLKATDEETLKFLEQYMVLHRCDMFFADKVVLIEGAAERLVLPAMIMASASDLAHQYVSVIEVGGAYAVKFRPLLEFINVQTLVITDIDSVAAEGNHPKVPVKTTGAITSNVTLKTWLPSRTTIADLLVASDDAKLDRKARVAYQIAEIGRTECGRSFEEAFILANAEALATASQTLSTSRLFLDENGECFSAEVIRERAYEIAKQIDSKSDFAFDALKIPNWVTPRYISEGLEWLAPQSR</sequence>
<protein>
    <submittedName>
        <fullName evidence="3">ATP-dependent endonuclease</fullName>
    </submittedName>
</protein>
<dbReference type="PANTHER" id="PTHR43581:SF4">
    <property type="entry name" value="ATP_GTP PHOSPHATASE"/>
    <property type="match status" value="1"/>
</dbReference>
<dbReference type="Proteomes" id="UP000298488">
    <property type="component" value="Unassembled WGS sequence"/>
</dbReference>
<keyword evidence="3" id="KW-0540">Nuclease</keyword>
<comment type="caution">
    <text evidence="3">The sequence shown here is derived from an EMBL/GenBank/DDBJ whole genome shotgun (WGS) entry which is preliminary data.</text>
</comment>
<dbReference type="InterPro" id="IPR051396">
    <property type="entry name" value="Bact_Antivir_Def_Nuclease"/>
</dbReference>
<dbReference type="PANTHER" id="PTHR43581">
    <property type="entry name" value="ATP/GTP PHOSPHATASE"/>
    <property type="match status" value="1"/>
</dbReference>
<dbReference type="Pfam" id="PF13175">
    <property type="entry name" value="AAA_15"/>
    <property type="match status" value="2"/>
</dbReference>
<dbReference type="Pfam" id="PF20469">
    <property type="entry name" value="OLD-like_TOPRIM"/>
    <property type="match status" value="1"/>
</dbReference>
<dbReference type="Gene3D" id="3.40.50.300">
    <property type="entry name" value="P-loop containing nucleotide triphosphate hydrolases"/>
    <property type="match status" value="2"/>
</dbReference>
<reference evidence="3 4" key="1">
    <citation type="submission" date="2019-03" db="EMBL/GenBank/DDBJ databases">
        <title>Genomics of glacier-inhabiting Cryobacterium strains.</title>
        <authorList>
            <person name="Liu Q."/>
            <person name="Xin Y.-H."/>
        </authorList>
    </citation>
    <scope>NUCLEOTIDE SEQUENCE [LARGE SCALE GENOMIC DNA]</scope>
    <source>
        <strain evidence="3 4">CGMCC 1.10440</strain>
    </source>
</reference>
<feature type="domain" description="Endonuclease GajA/Old nuclease/RecF-like AAA" evidence="1">
    <location>
        <begin position="244"/>
        <end position="399"/>
    </location>
</feature>
<proteinExistence type="predicted"/>
<evidence type="ECO:0000259" key="1">
    <source>
        <dbReference type="Pfam" id="PF13175"/>
    </source>
</evidence>
<gene>
    <name evidence="3" type="ORF">E3N84_10015</name>
</gene>
<dbReference type="GO" id="GO:0004519">
    <property type="term" value="F:endonuclease activity"/>
    <property type="evidence" value="ECO:0007669"/>
    <property type="project" value="UniProtKB-KW"/>
</dbReference>
<keyword evidence="3" id="KW-0378">Hydrolase</keyword>
<dbReference type="OrthoDB" id="3237462at2"/>
<dbReference type="InterPro" id="IPR041685">
    <property type="entry name" value="AAA_GajA/Old/RecF-like"/>
</dbReference>
<evidence type="ECO:0000259" key="2">
    <source>
        <dbReference type="Pfam" id="PF20469"/>
    </source>
</evidence>
<keyword evidence="4" id="KW-1185">Reference proteome</keyword>
<accession>A0A4R8VAU4</accession>
<dbReference type="SUPFAM" id="SSF52540">
    <property type="entry name" value="P-loop containing nucleoside triphosphate hydrolases"/>
    <property type="match status" value="1"/>
</dbReference>
<evidence type="ECO:0000313" key="4">
    <source>
        <dbReference type="Proteomes" id="UP000298488"/>
    </source>
</evidence>
<evidence type="ECO:0000313" key="3">
    <source>
        <dbReference type="EMBL" id="TFB80334.1"/>
    </source>
</evidence>